<gene>
    <name evidence="7" type="ORF">PG997_000211</name>
</gene>
<feature type="compositionally biased region" description="Basic and acidic residues" evidence="4">
    <location>
        <begin position="452"/>
        <end position="465"/>
    </location>
</feature>
<evidence type="ECO:0000256" key="4">
    <source>
        <dbReference type="SAM" id="MobiDB-lite"/>
    </source>
</evidence>
<evidence type="ECO:0000313" key="7">
    <source>
        <dbReference type="EMBL" id="KAK8093526.1"/>
    </source>
</evidence>
<feature type="region of interest" description="Disordered" evidence="4">
    <location>
        <begin position="376"/>
        <end position="475"/>
    </location>
</feature>
<dbReference type="InterPro" id="IPR001680">
    <property type="entry name" value="WD40_rpt"/>
</dbReference>
<keyword evidence="2" id="KW-0677">Repeat</keyword>
<feature type="transmembrane region" description="Helical" evidence="5">
    <location>
        <begin position="142"/>
        <end position="165"/>
    </location>
</feature>
<feature type="transmembrane region" description="Helical" evidence="5">
    <location>
        <begin position="91"/>
        <end position="110"/>
    </location>
</feature>
<evidence type="ECO:0000313" key="8">
    <source>
        <dbReference type="Proteomes" id="UP001433268"/>
    </source>
</evidence>
<feature type="domain" description="Rhodopsin" evidence="6">
    <location>
        <begin position="78"/>
        <end position="314"/>
    </location>
</feature>
<feature type="region of interest" description="Disordered" evidence="4">
    <location>
        <begin position="929"/>
        <end position="949"/>
    </location>
</feature>
<dbReference type="Proteomes" id="UP001433268">
    <property type="component" value="Unassembled WGS sequence"/>
</dbReference>
<dbReference type="InterPro" id="IPR033010">
    <property type="entry name" value="Cdc20/Fizzy"/>
</dbReference>
<dbReference type="Gene3D" id="2.130.10.10">
    <property type="entry name" value="YVTN repeat-like/Quinoprotein amine dehydrogenase"/>
    <property type="match status" value="2"/>
</dbReference>
<dbReference type="InterPro" id="IPR015943">
    <property type="entry name" value="WD40/YVTN_repeat-like_dom_sf"/>
</dbReference>
<keyword evidence="5" id="KW-0472">Membrane</keyword>
<dbReference type="SMART" id="SM00320">
    <property type="entry name" value="WD40"/>
    <property type="match status" value="3"/>
</dbReference>
<accession>A0ABR1XA50</accession>
<keyword evidence="5" id="KW-0812">Transmembrane</keyword>
<dbReference type="Pfam" id="PF20684">
    <property type="entry name" value="Fung_rhodopsin"/>
    <property type="match status" value="1"/>
</dbReference>
<dbReference type="GeneID" id="92037586"/>
<dbReference type="PANTHER" id="PTHR19918">
    <property type="entry name" value="CELL DIVISION CYCLE 20 CDC20 FIZZY -RELATED"/>
    <property type="match status" value="1"/>
</dbReference>
<dbReference type="RefSeq" id="XP_066674299.1">
    <property type="nucleotide sequence ID" value="XM_066804526.1"/>
</dbReference>
<keyword evidence="5" id="KW-1133">Transmembrane helix</keyword>
<dbReference type="EMBL" id="JAQQWN010000002">
    <property type="protein sequence ID" value="KAK8093526.1"/>
    <property type="molecule type" value="Genomic_DNA"/>
</dbReference>
<feature type="transmembrane region" description="Helical" evidence="5">
    <location>
        <begin position="58"/>
        <end position="79"/>
    </location>
</feature>
<name>A0ABR1XA50_9PEZI</name>
<dbReference type="Pfam" id="PF00400">
    <property type="entry name" value="WD40"/>
    <property type="match status" value="1"/>
</dbReference>
<feature type="region of interest" description="Disordered" evidence="4">
    <location>
        <begin position="493"/>
        <end position="528"/>
    </location>
</feature>
<dbReference type="PANTHER" id="PTHR19918:SF5">
    <property type="entry name" value="MEIOSIS-SPECIFIC APC_C ACTIVATOR PROTEIN AMA1"/>
    <property type="match status" value="1"/>
</dbReference>
<feature type="compositionally biased region" description="Basic and acidic residues" evidence="4">
    <location>
        <begin position="513"/>
        <end position="526"/>
    </location>
</feature>
<feature type="transmembrane region" description="Helical" evidence="5">
    <location>
        <begin position="177"/>
        <end position="200"/>
    </location>
</feature>
<dbReference type="InterPro" id="IPR036322">
    <property type="entry name" value="WD40_repeat_dom_sf"/>
</dbReference>
<feature type="transmembrane region" description="Helical" evidence="5">
    <location>
        <begin position="226"/>
        <end position="246"/>
    </location>
</feature>
<dbReference type="InterPro" id="IPR049326">
    <property type="entry name" value="Rhodopsin_dom_fungi"/>
</dbReference>
<feature type="transmembrane region" description="Helical" evidence="5">
    <location>
        <begin position="258"/>
        <end position="279"/>
    </location>
</feature>
<dbReference type="SUPFAM" id="SSF50978">
    <property type="entry name" value="WD40 repeat-like"/>
    <property type="match status" value="1"/>
</dbReference>
<evidence type="ECO:0000256" key="2">
    <source>
        <dbReference type="ARBA" id="ARBA00022737"/>
    </source>
</evidence>
<evidence type="ECO:0000256" key="5">
    <source>
        <dbReference type="SAM" id="Phobius"/>
    </source>
</evidence>
<sequence>MPTDTPDLGSDQYSDQVALKKDGCLLQQCGRRRTSHASLPNERVMALSTRSGLTPDSFRGASIAMMAVATVVAATRTTLTVRKQAGANWDDLWLAIGYVLFMIVAGVYVGRAEFLFRIVNVLEGRTQPYPGLVNDTFSMQKMFFFTNLGLWFTLWSVKFSLLALYKRLFIQVPLYIRLWWGVVVLCALALIASIVVHLTACDNVRGWFEMNGCGGHNTRRSLISIWQSYSMDVATDLMVMMLPLGLIRNLHLPTRRKLSLGLLFCLGLLCITAATIRVVQLGRVEGTGSSFVWLALWSTIESAVAVIVGCGPGLYRKAKVTSKPQARKTYENGGFANTTIGGSSGRNRRSNLRGPIVDDIPLTAYSISSARGNRNIAVDGSEEDLSSSTSSTGDSPDEPPNRDQRRLHLTPITPATLPRVIVQPRPSLPTSHWSDTALTQPKRRHNTVPNSRLRESGRSHDRFLSPREVTTPLSDRFRAMKEPHELSVEERLTRNAAASPDPFRQPPRPDYLALRDRRTSRSDGHNRRAAGTVLAMYPSAGASDLERQVSAGSMWTVGGVAPAGGSAVDTGRGLLLESGTNAPLYRAPFASGRPRTSEENERHEGRLAHALDINRAQRVLAFDNFSTFPRCKKKVPGQHFIPKVTTTWTGTEWVNDSYLTRERIPAANNQPSIDVNRPTRMEFLENMQSIPNEPFRVLDATGLRDDYYCSVMAFCSNCDVIAVGLGNFVYGWSETSEVSMLNRGTRDGSWVSSLSFSSEVGLNSILACGRSNGTVSLVSLLDSEGADEMPPVFKPSPRFEAQHSRATESLLVGEDVGDVYYYSVEWPAPWEAAEDNYRGSMTLLACIKAHSQQICGLAWSPDGSQFATGGNDNLCCLYNTNTIAETEPVQDNELPNVSTFQWSASSDSVLPHDSILDRLETSDVVNLAAPMRNSRPPPTPSAGTNTPAPLRSSILSLSPDDWNRHNSLPAAAAQASITLPKMHSRSAALKVWRHQAAVKALAFCPWQPNLLATGGGSTDKMIHFFHTTSGAALATISVSAQVTSLTWSTTRRELAATFGYAQPDHSVRIAVFSWPECAMIGCVRWHGEHRALCAIAYPGGPRGLHSEEFAESGPSSRTSRRTMNTLYSRRRSKPKRDGCLVVAGSDESVKFHEVWGMGAGALSTRLGSGVLGGSDILEMAEGIDKEGDVIR</sequence>
<dbReference type="PROSITE" id="PS50082">
    <property type="entry name" value="WD_REPEATS_2"/>
    <property type="match status" value="1"/>
</dbReference>
<organism evidence="7 8">
    <name type="scientific">Apiospora hydei</name>
    <dbReference type="NCBI Taxonomy" id="1337664"/>
    <lineage>
        <taxon>Eukaryota</taxon>
        <taxon>Fungi</taxon>
        <taxon>Dikarya</taxon>
        <taxon>Ascomycota</taxon>
        <taxon>Pezizomycotina</taxon>
        <taxon>Sordariomycetes</taxon>
        <taxon>Xylariomycetidae</taxon>
        <taxon>Amphisphaeriales</taxon>
        <taxon>Apiosporaceae</taxon>
        <taxon>Apiospora</taxon>
    </lineage>
</organism>
<comment type="caution">
    <text evidence="7">The sequence shown here is derived from an EMBL/GenBank/DDBJ whole genome shotgun (WGS) entry which is preliminary data.</text>
</comment>
<feature type="repeat" description="WD" evidence="3">
    <location>
        <begin position="847"/>
        <end position="882"/>
    </location>
</feature>
<protein>
    <recommendedName>
        <fullName evidence="6">Rhodopsin domain-containing protein</fullName>
    </recommendedName>
</protein>
<keyword evidence="1 3" id="KW-0853">WD repeat</keyword>
<evidence type="ECO:0000256" key="1">
    <source>
        <dbReference type="ARBA" id="ARBA00022574"/>
    </source>
</evidence>
<feature type="region of interest" description="Disordered" evidence="4">
    <location>
        <begin position="329"/>
        <end position="354"/>
    </location>
</feature>
<reference evidence="7 8" key="1">
    <citation type="submission" date="2023-01" db="EMBL/GenBank/DDBJ databases">
        <title>Analysis of 21 Apiospora genomes using comparative genomics revels a genus with tremendous synthesis potential of carbohydrate active enzymes and secondary metabolites.</title>
        <authorList>
            <person name="Sorensen T."/>
        </authorList>
    </citation>
    <scope>NUCLEOTIDE SEQUENCE [LARGE SCALE GENOMIC DNA]</scope>
    <source>
        <strain evidence="7 8">CBS 114990</strain>
    </source>
</reference>
<evidence type="ECO:0000259" key="6">
    <source>
        <dbReference type="Pfam" id="PF20684"/>
    </source>
</evidence>
<feature type="compositionally biased region" description="Polar residues" evidence="4">
    <location>
        <begin position="428"/>
        <end position="439"/>
    </location>
</feature>
<keyword evidence="8" id="KW-1185">Reference proteome</keyword>
<proteinExistence type="predicted"/>
<evidence type="ECO:0000256" key="3">
    <source>
        <dbReference type="PROSITE-ProRule" id="PRU00221"/>
    </source>
</evidence>